<comment type="caution">
    <text evidence="4">The sequence shown here is derived from an EMBL/GenBank/DDBJ whole genome shotgun (WGS) entry which is preliminary data.</text>
</comment>
<keyword evidence="5" id="KW-1185">Reference proteome</keyword>
<dbReference type="Proteomes" id="UP001157418">
    <property type="component" value="Unassembled WGS sequence"/>
</dbReference>
<evidence type="ECO:0000256" key="2">
    <source>
        <dbReference type="ARBA" id="ARBA00023163"/>
    </source>
</evidence>
<evidence type="ECO:0000256" key="1">
    <source>
        <dbReference type="ARBA" id="ARBA00023015"/>
    </source>
</evidence>
<evidence type="ECO:0000313" key="5">
    <source>
        <dbReference type="Proteomes" id="UP001157418"/>
    </source>
</evidence>
<name>A0AAU9P7C6_9ASTR</name>
<comment type="similarity">
    <text evidence="3">Belongs to the GRAS family.</text>
</comment>
<sequence>MSWLQKWEEGRENLFSQNDLGLKGRRMSRESWNEVRELVKEGESMYKVRVEGGNENEMVLEWNGIPLVRVSAWIYKTLQWLCDENEEIEEIQFIKCSENQGGKYLEEELLWKLQADDDLGFK</sequence>
<dbReference type="AlphaFoldDB" id="A0AAU9P7C6"/>
<evidence type="ECO:0000256" key="3">
    <source>
        <dbReference type="PROSITE-ProRule" id="PRU01191"/>
    </source>
</evidence>
<evidence type="ECO:0000313" key="4">
    <source>
        <dbReference type="EMBL" id="CAH1445970.1"/>
    </source>
</evidence>
<reference evidence="4 5" key="1">
    <citation type="submission" date="2022-01" db="EMBL/GenBank/DDBJ databases">
        <authorList>
            <person name="Xiong W."/>
            <person name="Schranz E."/>
        </authorList>
    </citation>
    <scope>NUCLEOTIDE SEQUENCE [LARGE SCALE GENOMIC DNA]</scope>
</reference>
<gene>
    <name evidence="4" type="ORF">LVIROSA_LOCUS31699</name>
</gene>
<accession>A0AAU9P7C6</accession>
<dbReference type="PROSITE" id="PS50985">
    <property type="entry name" value="GRAS"/>
    <property type="match status" value="1"/>
</dbReference>
<organism evidence="4 5">
    <name type="scientific">Lactuca virosa</name>
    <dbReference type="NCBI Taxonomy" id="75947"/>
    <lineage>
        <taxon>Eukaryota</taxon>
        <taxon>Viridiplantae</taxon>
        <taxon>Streptophyta</taxon>
        <taxon>Embryophyta</taxon>
        <taxon>Tracheophyta</taxon>
        <taxon>Spermatophyta</taxon>
        <taxon>Magnoliopsida</taxon>
        <taxon>eudicotyledons</taxon>
        <taxon>Gunneridae</taxon>
        <taxon>Pentapetalae</taxon>
        <taxon>asterids</taxon>
        <taxon>campanulids</taxon>
        <taxon>Asterales</taxon>
        <taxon>Asteraceae</taxon>
        <taxon>Cichorioideae</taxon>
        <taxon>Cichorieae</taxon>
        <taxon>Lactucinae</taxon>
        <taxon>Lactuca</taxon>
    </lineage>
</organism>
<comment type="caution">
    <text evidence="3">Lacks conserved residue(s) required for the propagation of feature annotation.</text>
</comment>
<dbReference type="InterPro" id="IPR005202">
    <property type="entry name" value="TF_GRAS"/>
</dbReference>
<proteinExistence type="inferred from homology"/>
<protein>
    <submittedName>
        <fullName evidence="4">Uncharacterized protein</fullName>
    </submittedName>
</protein>
<keyword evidence="1" id="KW-0805">Transcription regulation</keyword>
<keyword evidence="2" id="KW-0804">Transcription</keyword>
<dbReference type="EMBL" id="CAKMRJ010005523">
    <property type="protein sequence ID" value="CAH1445970.1"/>
    <property type="molecule type" value="Genomic_DNA"/>
</dbReference>
<feature type="region of interest" description="SAW" evidence="3">
    <location>
        <begin position="1"/>
        <end position="74"/>
    </location>
</feature>